<dbReference type="EMBL" id="LAZR01011455">
    <property type="protein sequence ID" value="KKM61599.1"/>
    <property type="molecule type" value="Genomic_DNA"/>
</dbReference>
<keyword evidence="1" id="KW-0489">Methyltransferase</keyword>
<dbReference type="GO" id="GO:0008168">
    <property type="term" value="F:methyltransferase activity"/>
    <property type="evidence" value="ECO:0007669"/>
    <property type="project" value="UniProtKB-KW"/>
</dbReference>
<dbReference type="SUPFAM" id="SSF53335">
    <property type="entry name" value="S-adenosyl-L-methionine-dependent methyltransferases"/>
    <property type="match status" value="1"/>
</dbReference>
<dbReference type="PANTHER" id="PTHR43464:SF19">
    <property type="entry name" value="UBIQUINONE BIOSYNTHESIS O-METHYLTRANSFERASE, MITOCHONDRIAL"/>
    <property type="match status" value="1"/>
</dbReference>
<proteinExistence type="predicted"/>
<dbReference type="PANTHER" id="PTHR43464">
    <property type="entry name" value="METHYLTRANSFERASE"/>
    <property type="match status" value="1"/>
</dbReference>
<dbReference type="InterPro" id="IPR041698">
    <property type="entry name" value="Methyltransf_25"/>
</dbReference>
<keyword evidence="3" id="KW-0949">S-adenosyl-L-methionine</keyword>
<feature type="domain" description="Methyltransferase" evidence="4">
    <location>
        <begin position="56"/>
        <end position="150"/>
    </location>
</feature>
<gene>
    <name evidence="5" type="ORF">LCGC14_1530120</name>
</gene>
<sequence length="215" mass="24359">MHRSDVLKGWEPRWAQELYDRCAWFYDATRLFWTVRLAELQLNSLFAERIGATSRVLELAPGTGVNVARLFDCAGDFKSYLGIDISSAMLDRARGNARNDPRIAFKLGDATDLSNLDGTFDFVVSTWLLSHLPYPELTVGRVLKHLHPGGTATFLFFSHPDNRLLARLMTKCFHLFQCAPVDAEAICSLPHLEAMHRYRGGTSTLVIFRRPEETI</sequence>
<protein>
    <recommendedName>
        <fullName evidence="4">Methyltransferase domain-containing protein</fullName>
    </recommendedName>
</protein>
<dbReference type="AlphaFoldDB" id="A0A0F9IW19"/>
<keyword evidence="2" id="KW-0808">Transferase</keyword>
<name>A0A0F9IW19_9ZZZZ</name>
<dbReference type="Pfam" id="PF13649">
    <property type="entry name" value="Methyltransf_25"/>
    <property type="match status" value="1"/>
</dbReference>
<evidence type="ECO:0000313" key="5">
    <source>
        <dbReference type="EMBL" id="KKM61599.1"/>
    </source>
</evidence>
<dbReference type="GO" id="GO:0032259">
    <property type="term" value="P:methylation"/>
    <property type="evidence" value="ECO:0007669"/>
    <property type="project" value="UniProtKB-KW"/>
</dbReference>
<evidence type="ECO:0000256" key="2">
    <source>
        <dbReference type="ARBA" id="ARBA00022679"/>
    </source>
</evidence>
<reference evidence="5" key="1">
    <citation type="journal article" date="2015" name="Nature">
        <title>Complex archaea that bridge the gap between prokaryotes and eukaryotes.</title>
        <authorList>
            <person name="Spang A."/>
            <person name="Saw J.H."/>
            <person name="Jorgensen S.L."/>
            <person name="Zaremba-Niedzwiedzka K."/>
            <person name="Martijn J."/>
            <person name="Lind A.E."/>
            <person name="van Eijk R."/>
            <person name="Schleper C."/>
            <person name="Guy L."/>
            <person name="Ettema T.J."/>
        </authorList>
    </citation>
    <scope>NUCLEOTIDE SEQUENCE</scope>
</reference>
<dbReference type="InterPro" id="IPR029063">
    <property type="entry name" value="SAM-dependent_MTases_sf"/>
</dbReference>
<dbReference type="Gene3D" id="3.40.50.150">
    <property type="entry name" value="Vaccinia Virus protein VP39"/>
    <property type="match status" value="1"/>
</dbReference>
<evidence type="ECO:0000259" key="4">
    <source>
        <dbReference type="Pfam" id="PF13649"/>
    </source>
</evidence>
<accession>A0A0F9IW19</accession>
<dbReference type="CDD" id="cd02440">
    <property type="entry name" value="AdoMet_MTases"/>
    <property type="match status" value="1"/>
</dbReference>
<evidence type="ECO:0000256" key="1">
    <source>
        <dbReference type="ARBA" id="ARBA00022603"/>
    </source>
</evidence>
<organism evidence="5">
    <name type="scientific">marine sediment metagenome</name>
    <dbReference type="NCBI Taxonomy" id="412755"/>
    <lineage>
        <taxon>unclassified sequences</taxon>
        <taxon>metagenomes</taxon>
        <taxon>ecological metagenomes</taxon>
    </lineage>
</organism>
<evidence type="ECO:0000256" key="3">
    <source>
        <dbReference type="ARBA" id="ARBA00022691"/>
    </source>
</evidence>
<comment type="caution">
    <text evidence="5">The sequence shown here is derived from an EMBL/GenBank/DDBJ whole genome shotgun (WGS) entry which is preliminary data.</text>
</comment>